<name>A0ABT6CN99_9SPHN</name>
<sequence length="817" mass="86762">MVFAGGNLGDEVADDAASADGSAATAVPSAPAIRINPTKRDLHFIVPVTDGETFLGEVELTVSPRDELSVQADRMLQLLQPLLKADAFRAVSAKVQAGKPLSAALLASEGVTLSYDPEKLSLALAIGLEKREGQTLGLRNMGGVQGESIRPAAFSGFLTVRAATDVVEHGVQPGVMAPTAELESGFNLKGLVLENQGYVSARSGDPAFRRSGSRLVYEDLTRKVRLTLGDTFVQAQRFQASPSVLGLGISRRYAELDPQREVRASGSQQFSIAGASTVETFVNGRSVERRSIGPGNYTLRDFPLAEGSNQVRLRIEDATGAVRVIEFSAYANQALLARGLTEFSLVGGVFSSPTRTGFSYDRRWVGSGFVRRGVSDTLTLGANFQATAQVQQGGVQVLWGGPLGLIGFDLSASTRRGGGQGVAAALTYERLLTGGGENNTALRGAVEVRSNRFELPQVAFGPQRSELHASVGMIRSFSRDRFIALDGRFDRDGVTGRNWGVQASGGLPLSDRFTLLAEAGWKRGSQRESWVRTGLRVRFGQRGLAQSDISSRGEISANVSSSGGSGIGAWNAQANFNRRPEDASLTASGALDTNRFALGAQQSVAFDRGGGVTDARTTLRAGFSLAFAGGAVAIGRPVGEAFVIMKPHKSLKGAQIFVDPQGDGEIARSGALGPALDGLISAHTFRTLVYQVPDAPAGYDLGAGNVTMRARYRSGYKVEVGSDYHLMAVGTLLDAKGEPVKLVSAKAYDLDNPRREPVLLFTSRTGRFGAQGLRAGRWRVEALTDPMTTYEMTLAESPDGIARVGTLRPVPSREQSK</sequence>
<dbReference type="Pfam" id="PF00577">
    <property type="entry name" value="Usher"/>
    <property type="match status" value="1"/>
</dbReference>
<keyword evidence="2" id="KW-1185">Reference proteome</keyword>
<dbReference type="EMBL" id="JAROCY010000020">
    <property type="protein sequence ID" value="MDF8335048.1"/>
    <property type="molecule type" value="Genomic_DNA"/>
</dbReference>
<organism evidence="1 2">
    <name type="scientific">Novosphingobium cyanobacteriorum</name>
    <dbReference type="NCBI Taxonomy" id="3024215"/>
    <lineage>
        <taxon>Bacteria</taxon>
        <taxon>Pseudomonadati</taxon>
        <taxon>Pseudomonadota</taxon>
        <taxon>Alphaproteobacteria</taxon>
        <taxon>Sphingomonadales</taxon>
        <taxon>Sphingomonadaceae</taxon>
        <taxon>Novosphingobium</taxon>
    </lineage>
</organism>
<gene>
    <name evidence="1" type="ORF">POM99_17715</name>
</gene>
<evidence type="ECO:0000313" key="1">
    <source>
        <dbReference type="EMBL" id="MDF8335048.1"/>
    </source>
</evidence>
<dbReference type="Gene3D" id="2.60.40.3110">
    <property type="match status" value="1"/>
</dbReference>
<dbReference type="Proteomes" id="UP001222770">
    <property type="component" value="Unassembled WGS sequence"/>
</dbReference>
<dbReference type="RefSeq" id="WP_277279840.1">
    <property type="nucleotide sequence ID" value="NZ_JAROCY010000020.1"/>
</dbReference>
<comment type="caution">
    <text evidence="1">The sequence shown here is derived from an EMBL/GenBank/DDBJ whole genome shotgun (WGS) entry which is preliminary data.</text>
</comment>
<dbReference type="PANTHER" id="PTHR30451">
    <property type="entry name" value="OUTER MEMBRANE USHER PROTEIN"/>
    <property type="match status" value="1"/>
</dbReference>
<protein>
    <recommendedName>
        <fullName evidence="3">Fimbrial biogenesis outer membrane usher protein</fullName>
    </recommendedName>
</protein>
<dbReference type="PANTHER" id="PTHR30451:SF5">
    <property type="entry name" value="SLR0019 PROTEIN"/>
    <property type="match status" value="1"/>
</dbReference>
<evidence type="ECO:0000313" key="2">
    <source>
        <dbReference type="Proteomes" id="UP001222770"/>
    </source>
</evidence>
<evidence type="ECO:0008006" key="3">
    <source>
        <dbReference type="Google" id="ProtNLM"/>
    </source>
</evidence>
<accession>A0ABT6CN99</accession>
<reference evidence="1 2" key="1">
    <citation type="submission" date="2023-03" db="EMBL/GenBank/DDBJ databases">
        <title>Novosphingobium cyanobacteriorum sp. nov., isolated from a eutrophic reservoir during the Microcystis bloom period.</title>
        <authorList>
            <person name="Kang M."/>
            <person name="Le V."/>
            <person name="Ko S.-R."/>
            <person name="Lee S.-A."/>
            <person name="Ahn C.-Y."/>
        </authorList>
    </citation>
    <scope>NUCLEOTIDE SEQUENCE [LARGE SCALE GENOMIC DNA]</scope>
    <source>
        <strain evidence="1 2">HBC54</strain>
    </source>
</reference>
<dbReference type="InterPro" id="IPR000015">
    <property type="entry name" value="Fimb_usher"/>
</dbReference>
<proteinExistence type="predicted"/>